<accession>A0A0D0CMQ0</accession>
<feature type="domain" description="GH18" evidence="1">
    <location>
        <begin position="1"/>
        <end position="59"/>
    </location>
</feature>
<gene>
    <name evidence="2" type="ORF">PAXRUDRAFT_169458</name>
</gene>
<name>A0A0D0CMQ0_9AGAM</name>
<dbReference type="EMBL" id="KN827405">
    <property type="protein sequence ID" value="KIK76578.1"/>
    <property type="molecule type" value="Genomic_DNA"/>
</dbReference>
<keyword evidence="3" id="KW-1185">Reference proteome</keyword>
<dbReference type="GO" id="GO:0005975">
    <property type="term" value="P:carbohydrate metabolic process"/>
    <property type="evidence" value="ECO:0007669"/>
    <property type="project" value="InterPro"/>
</dbReference>
<evidence type="ECO:0000259" key="1">
    <source>
        <dbReference type="PROSITE" id="PS51910"/>
    </source>
</evidence>
<dbReference type="Gene3D" id="3.20.20.80">
    <property type="entry name" value="Glycosidases"/>
    <property type="match status" value="1"/>
</dbReference>
<reference evidence="3" key="2">
    <citation type="submission" date="2015-01" db="EMBL/GenBank/DDBJ databases">
        <title>Evolutionary Origins and Diversification of the Mycorrhizal Mutualists.</title>
        <authorList>
            <consortium name="DOE Joint Genome Institute"/>
            <consortium name="Mycorrhizal Genomics Consortium"/>
            <person name="Kohler A."/>
            <person name="Kuo A."/>
            <person name="Nagy L.G."/>
            <person name="Floudas D."/>
            <person name="Copeland A."/>
            <person name="Barry K.W."/>
            <person name="Cichocki N."/>
            <person name="Veneault-Fourrey C."/>
            <person name="LaButti K."/>
            <person name="Lindquist E.A."/>
            <person name="Lipzen A."/>
            <person name="Lundell T."/>
            <person name="Morin E."/>
            <person name="Murat C."/>
            <person name="Riley R."/>
            <person name="Ohm R."/>
            <person name="Sun H."/>
            <person name="Tunlid A."/>
            <person name="Henrissat B."/>
            <person name="Grigoriev I.V."/>
            <person name="Hibbett D.S."/>
            <person name="Martin F."/>
        </authorList>
    </citation>
    <scope>NUCLEOTIDE SEQUENCE [LARGE SCALE GENOMIC DNA]</scope>
    <source>
        <strain evidence="3">Ve08.2h10</strain>
    </source>
</reference>
<proteinExistence type="predicted"/>
<protein>
    <submittedName>
        <fullName evidence="2">Glycoside hydrolase family 18 protein</fullName>
    </submittedName>
</protein>
<dbReference type="SUPFAM" id="SSF51445">
    <property type="entry name" value="(Trans)glycosidases"/>
    <property type="match status" value="1"/>
</dbReference>
<dbReference type="Pfam" id="PF00704">
    <property type="entry name" value="Glyco_hydro_18"/>
    <property type="match status" value="1"/>
</dbReference>
<evidence type="ECO:0000313" key="2">
    <source>
        <dbReference type="EMBL" id="KIK76578.1"/>
    </source>
</evidence>
<keyword evidence="2" id="KW-0378">Hydrolase</keyword>
<dbReference type="PROSITE" id="PS51910">
    <property type="entry name" value="GH18_2"/>
    <property type="match status" value="1"/>
</dbReference>
<dbReference type="OrthoDB" id="73875at2759"/>
<dbReference type="GO" id="GO:0016787">
    <property type="term" value="F:hydrolase activity"/>
    <property type="evidence" value="ECO:0007669"/>
    <property type="project" value="UniProtKB-KW"/>
</dbReference>
<evidence type="ECO:0000313" key="3">
    <source>
        <dbReference type="Proteomes" id="UP000054538"/>
    </source>
</evidence>
<dbReference type="InterPro" id="IPR017853">
    <property type="entry name" value="GH"/>
</dbReference>
<dbReference type="AlphaFoldDB" id="A0A0D0CMQ0"/>
<dbReference type="InterPro" id="IPR001223">
    <property type="entry name" value="Glyco_hydro18_cat"/>
</dbReference>
<dbReference type="HOGENOM" id="CLU_2967343_0_0_1"/>
<feature type="non-terminal residue" evidence="2">
    <location>
        <position position="1"/>
    </location>
</feature>
<reference evidence="2 3" key="1">
    <citation type="submission" date="2014-04" db="EMBL/GenBank/DDBJ databases">
        <authorList>
            <consortium name="DOE Joint Genome Institute"/>
            <person name="Kuo A."/>
            <person name="Kohler A."/>
            <person name="Jargeat P."/>
            <person name="Nagy L.G."/>
            <person name="Floudas D."/>
            <person name="Copeland A."/>
            <person name="Barry K.W."/>
            <person name="Cichocki N."/>
            <person name="Veneault-Fourrey C."/>
            <person name="LaButti K."/>
            <person name="Lindquist E.A."/>
            <person name="Lipzen A."/>
            <person name="Lundell T."/>
            <person name="Morin E."/>
            <person name="Murat C."/>
            <person name="Sun H."/>
            <person name="Tunlid A."/>
            <person name="Henrissat B."/>
            <person name="Grigoriev I.V."/>
            <person name="Hibbett D.S."/>
            <person name="Martin F."/>
            <person name="Nordberg H.P."/>
            <person name="Cantor M.N."/>
            <person name="Hua S.X."/>
        </authorList>
    </citation>
    <scope>NUCLEOTIDE SEQUENCE [LARGE SCALE GENOMIC DNA]</scope>
    <source>
        <strain evidence="2 3">Ve08.2h10</strain>
    </source>
</reference>
<dbReference type="InParanoid" id="A0A0D0CMQ0"/>
<dbReference type="Proteomes" id="UP000054538">
    <property type="component" value="Unassembled WGS sequence"/>
</dbReference>
<sequence length="59" mass="6538">PYVYNKTSEVMISFDNADSFAAKGSYIKDTGLRGFAMWEAAGDYDDILLDSIRFAAGFD</sequence>
<organism evidence="2 3">
    <name type="scientific">Paxillus rubicundulus Ve08.2h10</name>
    <dbReference type="NCBI Taxonomy" id="930991"/>
    <lineage>
        <taxon>Eukaryota</taxon>
        <taxon>Fungi</taxon>
        <taxon>Dikarya</taxon>
        <taxon>Basidiomycota</taxon>
        <taxon>Agaricomycotina</taxon>
        <taxon>Agaricomycetes</taxon>
        <taxon>Agaricomycetidae</taxon>
        <taxon>Boletales</taxon>
        <taxon>Paxilineae</taxon>
        <taxon>Paxillaceae</taxon>
        <taxon>Paxillus</taxon>
    </lineage>
</organism>
<dbReference type="STRING" id="930991.A0A0D0CMQ0"/>